<dbReference type="SUPFAM" id="SSF55073">
    <property type="entry name" value="Nucleotide cyclase"/>
    <property type="match status" value="1"/>
</dbReference>
<evidence type="ECO:0000256" key="1">
    <source>
        <dbReference type="ARBA" id="ARBA00018672"/>
    </source>
</evidence>
<name>A0A1G9J085_9FIRM</name>
<dbReference type="EMBL" id="FNGO01000003">
    <property type="protein sequence ID" value="SDL30907.1"/>
    <property type="molecule type" value="Genomic_DNA"/>
</dbReference>
<comment type="function">
    <text evidence="2">May play the central regulatory role in sporulation. It may be an element of the effector pathway responsible for the activation of sporulation genes in response to nutritional stress. Spo0A may act in concert with spo0H (a sigma factor) to control the expression of some genes that are critical to the sporulation process.</text>
</comment>
<evidence type="ECO:0000256" key="2">
    <source>
        <dbReference type="ARBA" id="ARBA00024867"/>
    </source>
</evidence>
<organism evidence="7 8">
    <name type="scientific">Halarsenatibacter silvermanii</name>
    <dbReference type="NCBI Taxonomy" id="321763"/>
    <lineage>
        <taxon>Bacteria</taxon>
        <taxon>Bacillati</taxon>
        <taxon>Bacillota</taxon>
        <taxon>Clostridia</taxon>
        <taxon>Halanaerobiales</taxon>
        <taxon>Halarsenatibacteraceae</taxon>
        <taxon>Halarsenatibacter</taxon>
    </lineage>
</organism>
<dbReference type="GO" id="GO:0043709">
    <property type="term" value="P:cell adhesion involved in single-species biofilm formation"/>
    <property type="evidence" value="ECO:0007669"/>
    <property type="project" value="TreeGrafter"/>
</dbReference>
<evidence type="ECO:0000256" key="4">
    <source>
        <dbReference type="SAM" id="Coils"/>
    </source>
</evidence>
<dbReference type="GO" id="GO:1902201">
    <property type="term" value="P:negative regulation of bacterial-type flagellum-dependent cell motility"/>
    <property type="evidence" value="ECO:0007669"/>
    <property type="project" value="TreeGrafter"/>
</dbReference>
<dbReference type="InterPro" id="IPR043128">
    <property type="entry name" value="Rev_trsase/Diguanyl_cyclase"/>
</dbReference>
<reference evidence="7 8" key="1">
    <citation type="submission" date="2016-10" db="EMBL/GenBank/DDBJ databases">
        <authorList>
            <person name="de Groot N.N."/>
        </authorList>
    </citation>
    <scope>NUCLEOTIDE SEQUENCE [LARGE SCALE GENOMIC DNA]</scope>
    <source>
        <strain evidence="7 8">SLAS-1</strain>
    </source>
</reference>
<dbReference type="InterPro" id="IPR001789">
    <property type="entry name" value="Sig_transdc_resp-reg_receiver"/>
</dbReference>
<feature type="domain" description="Response regulatory" evidence="5">
    <location>
        <begin position="2"/>
        <end position="124"/>
    </location>
</feature>
<evidence type="ECO:0000259" key="5">
    <source>
        <dbReference type="PROSITE" id="PS50110"/>
    </source>
</evidence>
<dbReference type="GO" id="GO:0000160">
    <property type="term" value="P:phosphorelay signal transduction system"/>
    <property type="evidence" value="ECO:0007669"/>
    <property type="project" value="InterPro"/>
</dbReference>
<dbReference type="Gene3D" id="3.40.50.2300">
    <property type="match status" value="1"/>
</dbReference>
<dbReference type="Proteomes" id="UP000199476">
    <property type="component" value="Unassembled WGS sequence"/>
</dbReference>
<dbReference type="SUPFAM" id="SSF52172">
    <property type="entry name" value="CheY-like"/>
    <property type="match status" value="1"/>
</dbReference>
<dbReference type="InterPro" id="IPR000160">
    <property type="entry name" value="GGDEF_dom"/>
</dbReference>
<dbReference type="SMART" id="SM00448">
    <property type="entry name" value="REC"/>
    <property type="match status" value="1"/>
</dbReference>
<dbReference type="InterPro" id="IPR050469">
    <property type="entry name" value="Diguanylate_Cyclase"/>
</dbReference>
<dbReference type="NCBIfam" id="TIGR00254">
    <property type="entry name" value="GGDEF"/>
    <property type="match status" value="1"/>
</dbReference>
<dbReference type="InterPro" id="IPR011006">
    <property type="entry name" value="CheY-like_superfamily"/>
</dbReference>
<proteinExistence type="predicted"/>
<dbReference type="CDD" id="cd01949">
    <property type="entry name" value="GGDEF"/>
    <property type="match status" value="1"/>
</dbReference>
<feature type="modified residue" description="4-aspartylphosphate" evidence="3">
    <location>
        <position position="57"/>
    </location>
</feature>
<keyword evidence="4" id="KW-0175">Coiled coil</keyword>
<evidence type="ECO:0000313" key="8">
    <source>
        <dbReference type="Proteomes" id="UP000199476"/>
    </source>
</evidence>
<dbReference type="OrthoDB" id="9805474at2"/>
<sequence length="329" mass="37525">MNILVVDDAREIRLLLENYLRQAGYENVEFVTNGEELMIKITEKDLAAGELDLILLDVVLPDMNGVEICSCLKMEPAMQDIPIIMVTGKQDDQTLREAFESGAMDYIKKPISKIELKARVASALRLRKEIKKRNARERELKEATSKLKEANKKLEKLASQDGLTFLANRRLFDERLNEEWKRARRENSSMGLIMLDIDHFKYYNDLYGHQAGDDCLKKLAKKLEKLLYRPGDLVARYGGEEFAAILPRTDITGVKRVAERIRKGIRELEIEHEDSPVDEYVTVSVGGTASNYCREGEPEMLLEKADKALYAAKNDGRNCVKVFAADFCQ</sequence>
<evidence type="ECO:0000313" key="7">
    <source>
        <dbReference type="EMBL" id="SDL30907.1"/>
    </source>
</evidence>
<dbReference type="Pfam" id="PF00072">
    <property type="entry name" value="Response_reg"/>
    <property type="match status" value="1"/>
</dbReference>
<dbReference type="AlphaFoldDB" id="A0A1G9J085"/>
<gene>
    <name evidence="7" type="ORF">SAMN04488692_103106</name>
</gene>
<feature type="domain" description="GGDEF" evidence="6">
    <location>
        <begin position="188"/>
        <end position="325"/>
    </location>
</feature>
<dbReference type="GO" id="GO:0005886">
    <property type="term" value="C:plasma membrane"/>
    <property type="evidence" value="ECO:0007669"/>
    <property type="project" value="TreeGrafter"/>
</dbReference>
<dbReference type="GO" id="GO:0052621">
    <property type="term" value="F:diguanylate cyclase activity"/>
    <property type="evidence" value="ECO:0007669"/>
    <property type="project" value="TreeGrafter"/>
</dbReference>
<accession>A0A1G9J085</accession>
<dbReference type="Pfam" id="PF00990">
    <property type="entry name" value="GGDEF"/>
    <property type="match status" value="1"/>
</dbReference>
<dbReference type="RefSeq" id="WP_089758290.1">
    <property type="nucleotide sequence ID" value="NZ_FNGO01000003.1"/>
</dbReference>
<dbReference type="PANTHER" id="PTHR45138:SF9">
    <property type="entry name" value="DIGUANYLATE CYCLASE DGCM-RELATED"/>
    <property type="match status" value="1"/>
</dbReference>
<feature type="coiled-coil region" evidence="4">
    <location>
        <begin position="126"/>
        <end position="160"/>
    </location>
</feature>
<dbReference type="PANTHER" id="PTHR45138">
    <property type="entry name" value="REGULATORY COMPONENTS OF SENSORY TRANSDUCTION SYSTEM"/>
    <property type="match status" value="1"/>
</dbReference>
<protein>
    <recommendedName>
        <fullName evidence="1">Stage 0 sporulation protein A homolog</fullName>
    </recommendedName>
</protein>
<keyword evidence="8" id="KW-1185">Reference proteome</keyword>
<evidence type="ECO:0000256" key="3">
    <source>
        <dbReference type="PROSITE-ProRule" id="PRU00169"/>
    </source>
</evidence>
<keyword evidence="3" id="KW-0597">Phosphoprotein</keyword>
<evidence type="ECO:0000259" key="6">
    <source>
        <dbReference type="PROSITE" id="PS50887"/>
    </source>
</evidence>
<dbReference type="FunFam" id="3.30.70.270:FF:000001">
    <property type="entry name" value="Diguanylate cyclase domain protein"/>
    <property type="match status" value="1"/>
</dbReference>
<dbReference type="PROSITE" id="PS50110">
    <property type="entry name" value="RESPONSE_REGULATORY"/>
    <property type="match status" value="1"/>
</dbReference>
<dbReference type="Gene3D" id="3.30.70.270">
    <property type="match status" value="1"/>
</dbReference>
<dbReference type="InterPro" id="IPR029787">
    <property type="entry name" value="Nucleotide_cyclase"/>
</dbReference>
<dbReference type="STRING" id="321763.SAMN04488692_103106"/>
<dbReference type="PROSITE" id="PS50887">
    <property type="entry name" value="GGDEF"/>
    <property type="match status" value="1"/>
</dbReference>
<dbReference type="SMART" id="SM00267">
    <property type="entry name" value="GGDEF"/>
    <property type="match status" value="1"/>
</dbReference>